<dbReference type="EMBL" id="LQBM01000002">
    <property type="protein sequence ID" value="KUG59720.1"/>
    <property type="molecule type" value="Genomic_DNA"/>
</dbReference>
<feature type="transmembrane region" description="Helical" evidence="1">
    <location>
        <begin position="34"/>
        <end position="56"/>
    </location>
</feature>
<proteinExistence type="predicted"/>
<reference evidence="3" key="1">
    <citation type="submission" date="2015-12" db="EMBL/GenBank/DDBJ databases">
        <authorList>
            <person name="Nair G.R."/>
            <person name="Kaur G."/>
            <person name="Mayilraj S."/>
        </authorList>
    </citation>
    <scope>NUCLEOTIDE SEQUENCE [LARGE SCALE GENOMIC DNA]</scope>
    <source>
        <strain evidence="3">CD08_7</strain>
    </source>
</reference>
<keyword evidence="2" id="KW-0503">Monooxygenase</keyword>
<dbReference type="PANTHER" id="PTHR38457">
    <property type="entry name" value="REGULATOR ABRB-RELATED"/>
    <property type="match status" value="1"/>
</dbReference>
<organism evidence="2 3">
    <name type="scientific">Nesterenkonia jeotgali</name>
    <dbReference type="NCBI Taxonomy" id="317018"/>
    <lineage>
        <taxon>Bacteria</taxon>
        <taxon>Bacillati</taxon>
        <taxon>Actinomycetota</taxon>
        <taxon>Actinomycetes</taxon>
        <taxon>Micrococcales</taxon>
        <taxon>Micrococcaceae</taxon>
        <taxon>Nesterenkonia</taxon>
    </lineage>
</organism>
<feature type="transmembrane region" description="Helical" evidence="1">
    <location>
        <begin position="96"/>
        <end position="118"/>
    </location>
</feature>
<keyword evidence="2" id="KW-0560">Oxidoreductase</keyword>
<evidence type="ECO:0000313" key="3">
    <source>
        <dbReference type="Proteomes" id="UP000054023"/>
    </source>
</evidence>
<feature type="transmembrane region" description="Helical" evidence="1">
    <location>
        <begin position="130"/>
        <end position="149"/>
    </location>
</feature>
<dbReference type="Pfam" id="PF05145">
    <property type="entry name" value="AbrB"/>
    <property type="match status" value="1"/>
</dbReference>
<sequence>MTARGAQSQGAESRWLRLWGVGKLLLGGVSVGSALELLGIPAGMLIGSIIGSALVNQPWTRRMKPARLPILACQIGLVTVGLATGVLLTVDSLLNTAAIALPVVLAYLGLTALNLIFITVLMSRYQVDPVTAVLAVTPGGLAEVTSIAIDKGAQVAVVLSVHAVRLFSLVLVILPILLLVLS</sequence>
<keyword evidence="1" id="KW-0812">Transmembrane</keyword>
<accession>A0A0W8IIK9</accession>
<dbReference type="STRING" id="317018.AVL63_11530"/>
<dbReference type="RefSeq" id="WP_058887953.1">
    <property type="nucleotide sequence ID" value="NZ_LQBM01000002.1"/>
</dbReference>
<dbReference type="GO" id="GO:0016020">
    <property type="term" value="C:membrane"/>
    <property type="evidence" value="ECO:0007669"/>
    <property type="project" value="InterPro"/>
</dbReference>
<evidence type="ECO:0000256" key="1">
    <source>
        <dbReference type="SAM" id="Phobius"/>
    </source>
</evidence>
<dbReference type="GO" id="GO:0004497">
    <property type="term" value="F:monooxygenase activity"/>
    <property type="evidence" value="ECO:0007669"/>
    <property type="project" value="UniProtKB-KW"/>
</dbReference>
<feature type="transmembrane region" description="Helical" evidence="1">
    <location>
        <begin position="155"/>
        <end position="181"/>
    </location>
</feature>
<keyword evidence="3" id="KW-1185">Reference proteome</keyword>
<name>A0A0W8IIK9_9MICC</name>
<dbReference type="OrthoDB" id="4964535at2"/>
<dbReference type="PANTHER" id="PTHR38457:SF1">
    <property type="entry name" value="REGULATOR ABRB-RELATED"/>
    <property type="match status" value="1"/>
</dbReference>
<evidence type="ECO:0000313" key="2">
    <source>
        <dbReference type="EMBL" id="KUG59720.1"/>
    </source>
</evidence>
<dbReference type="InterPro" id="IPR007820">
    <property type="entry name" value="AbrB_fam"/>
</dbReference>
<feature type="transmembrane region" description="Helical" evidence="1">
    <location>
        <begin position="68"/>
        <end position="90"/>
    </location>
</feature>
<dbReference type="GO" id="GO:0010468">
    <property type="term" value="P:regulation of gene expression"/>
    <property type="evidence" value="ECO:0007669"/>
    <property type="project" value="InterPro"/>
</dbReference>
<keyword evidence="1" id="KW-0472">Membrane</keyword>
<keyword evidence="1" id="KW-1133">Transmembrane helix</keyword>
<gene>
    <name evidence="2" type="ORF">AVL63_11530</name>
</gene>
<dbReference type="Proteomes" id="UP000054023">
    <property type="component" value="Unassembled WGS sequence"/>
</dbReference>
<comment type="caution">
    <text evidence="2">The sequence shown here is derived from an EMBL/GenBank/DDBJ whole genome shotgun (WGS) entry which is preliminary data.</text>
</comment>
<dbReference type="AlphaFoldDB" id="A0A0W8IIK9"/>
<protein>
    <submittedName>
        <fullName evidence="2">Ammonia monooxygenase</fullName>
    </submittedName>
</protein>